<evidence type="ECO:0000256" key="1">
    <source>
        <dbReference type="ARBA" id="ARBA00010443"/>
    </source>
</evidence>
<organism evidence="12 13">
    <name type="scientific">Candidatus Nitrospira allomarina</name>
    <dbReference type="NCBI Taxonomy" id="3020900"/>
    <lineage>
        <taxon>Bacteria</taxon>
        <taxon>Pseudomonadati</taxon>
        <taxon>Nitrospirota</taxon>
        <taxon>Nitrospiria</taxon>
        <taxon>Nitrospirales</taxon>
        <taxon>Nitrospiraceae</taxon>
        <taxon>Nitrospira</taxon>
    </lineage>
</organism>
<dbReference type="CDD" id="cd02508">
    <property type="entry name" value="ADP_Glucose_PP"/>
    <property type="match status" value="1"/>
</dbReference>
<dbReference type="InterPro" id="IPR029044">
    <property type="entry name" value="Nucleotide-diphossugar_trans"/>
</dbReference>
<dbReference type="PANTHER" id="PTHR43523">
    <property type="entry name" value="GLUCOSE-1-PHOSPHATE ADENYLYLTRANSFERASE-RELATED"/>
    <property type="match status" value="1"/>
</dbReference>
<dbReference type="GO" id="GO:0005978">
    <property type="term" value="P:glycogen biosynthetic process"/>
    <property type="evidence" value="ECO:0007669"/>
    <property type="project" value="UniProtKB-UniRule"/>
</dbReference>
<dbReference type="InterPro" id="IPR056818">
    <property type="entry name" value="GlmU/GlgC-like_hexapep"/>
</dbReference>
<dbReference type="Gene3D" id="3.90.550.10">
    <property type="entry name" value="Spore Coat Polysaccharide Biosynthesis Protein SpsA, Chain A"/>
    <property type="match status" value="1"/>
</dbReference>
<dbReference type="Pfam" id="PF24894">
    <property type="entry name" value="Hexapep_GlmU"/>
    <property type="match status" value="1"/>
</dbReference>
<keyword evidence="5 9" id="KW-0547">Nucleotide-binding</keyword>
<dbReference type="PROSITE" id="PS00809">
    <property type="entry name" value="ADP_GLC_PYROPHOSPH_2"/>
    <property type="match status" value="1"/>
</dbReference>
<keyword evidence="2 9" id="KW-0321">Glycogen metabolism</keyword>
<dbReference type="EC" id="2.7.7.27" evidence="9"/>
<dbReference type="InterPro" id="IPR023049">
    <property type="entry name" value="GlgC_bac"/>
</dbReference>
<feature type="binding site" evidence="9">
    <location>
        <position position="211"/>
    </location>
    <ligand>
        <name>alpha-D-glucose 1-phosphate</name>
        <dbReference type="ChEBI" id="CHEBI:58601"/>
    </ligand>
</feature>
<keyword evidence="13" id="KW-1185">Reference proteome</keyword>
<evidence type="ECO:0000256" key="5">
    <source>
        <dbReference type="ARBA" id="ARBA00022741"/>
    </source>
</evidence>
<evidence type="ECO:0000313" key="13">
    <source>
        <dbReference type="Proteomes" id="UP001302719"/>
    </source>
</evidence>
<dbReference type="SUPFAM" id="SSF51161">
    <property type="entry name" value="Trimeric LpxA-like enzymes"/>
    <property type="match status" value="1"/>
</dbReference>
<comment type="function">
    <text evidence="9">Involved in the biosynthesis of ADP-glucose, a building block required for the elongation reactions to produce glycogen. Catalyzes the reaction between ATP and alpha-D-glucose 1-phosphate (G1P) to produce pyrophosphate and ADP-Glc.</text>
</comment>
<dbReference type="RefSeq" id="WP_312640806.1">
    <property type="nucleotide sequence ID" value="NZ_CP116967.1"/>
</dbReference>
<dbReference type="InterPro" id="IPR005836">
    <property type="entry name" value="ADP_Glu_pyroP_CS"/>
</dbReference>
<reference evidence="12 13" key="1">
    <citation type="submission" date="2023-01" db="EMBL/GenBank/DDBJ databases">
        <title>Cultivation and genomic characterization of new, ubiquitous marine nitrite-oxidizing bacteria from the Nitrospirales.</title>
        <authorList>
            <person name="Mueller A.J."/>
            <person name="Daebeler A."/>
            <person name="Herbold C.W."/>
            <person name="Kirkegaard R.H."/>
            <person name="Daims H."/>
        </authorList>
    </citation>
    <scope>NUCLEOTIDE SEQUENCE [LARGE SCALE GENOMIC DNA]</scope>
    <source>
        <strain evidence="12 13">VA</strain>
    </source>
</reference>
<dbReference type="InterPro" id="IPR011004">
    <property type="entry name" value="Trimer_LpxA-like_sf"/>
</dbReference>
<dbReference type="GO" id="GO:0008878">
    <property type="term" value="F:glucose-1-phosphate adenylyltransferase activity"/>
    <property type="evidence" value="ECO:0007669"/>
    <property type="project" value="UniProtKB-UniRule"/>
</dbReference>
<dbReference type="NCBIfam" id="NF002023">
    <property type="entry name" value="PRK00844.1"/>
    <property type="match status" value="1"/>
</dbReference>
<dbReference type="InterPro" id="IPR005835">
    <property type="entry name" value="NTP_transferase_dom"/>
</dbReference>
<feature type="site" description="Could play a key role in the communication between the regulatory and the substrate sites" evidence="9">
    <location>
        <position position="74"/>
    </location>
</feature>
<dbReference type="EMBL" id="CP116967">
    <property type="protein sequence ID" value="WNM56908.1"/>
    <property type="molecule type" value="Genomic_DNA"/>
</dbReference>
<feature type="domain" description="Nucleotidyl transferase" evidence="10">
    <location>
        <begin position="22"/>
        <end position="291"/>
    </location>
</feature>
<dbReference type="Proteomes" id="UP001302719">
    <property type="component" value="Chromosome"/>
</dbReference>
<evidence type="ECO:0000256" key="8">
    <source>
        <dbReference type="ARBA" id="ARBA00023277"/>
    </source>
</evidence>
<evidence type="ECO:0000313" key="12">
    <source>
        <dbReference type="EMBL" id="WNM56908.1"/>
    </source>
</evidence>
<evidence type="ECO:0000256" key="6">
    <source>
        <dbReference type="ARBA" id="ARBA00022840"/>
    </source>
</evidence>
<keyword evidence="3 9" id="KW-0808">Transferase</keyword>
<accession>A0AA96JRA8</accession>
<gene>
    <name evidence="9 12" type="primary">glgC</name>
    <name evidence="12" type="ORF">PP769_13085</name>
</gene>
<name>A0AA96JRA8_9BACT</name>
<dbReference type="InterPro" id="IPR011831">
    <property type="entry name" value="ADP-Glc_PPase"/>
</dbReference>
<dbReference type="KEGG" id="nall:PP769_13085"/>
<dbReference type="HAMAP" id="MF_00624">
    <property type="entry name" value="GlgC"/>
    <property type="match status" value="1"/>
</dbReference>
<keyword evidence="8 9" id="KW-0119">Carbohydrate metabolism</keyword>
<keyword evidence="4 9" id="KW-0548">Nucleotidyltransferase</keyword>
<sequence length="430" mass="47680">MKSSSGPRRKKIIERTPQKILAMIMAGGKGERLMPLTEQRSKPSVPFAGTYRIVDFVLSNFINSGIQSMYVLVQYRSQSLIEHLRRAWRFGGTNRQNFITVVPPQMKGRGKWYEGTADAVYQNINLIQDFAPGLVAVFGADHIYRMDVRQMIQFHLDQEADVTVASLPVPIQAAKGFGIVEVNADHQIIGFEEKPASPKPMPENSGMAFSSMGNYIFNADILVKILEQDASQAGTHDFGRNIIPSLIKSHRVLAYDFMENVVPGIHPYEEWGYWRDVGTLEAYWQANMDILGESPILDLRNVKWPILTDASVEPVASLVRSHMDDAMVGQGSLVVDSTVKRSIIGRNVRIGEGCTIEESIILDGTLIGSHCHLHRCIVDRFNIISSGTTLGDKHGRDSRRSAAGKLGLTLFPRGQSYGGRAIHSSPSSLT</sequence>
<feature type="site" description="Could play a key role in the communication between the regulatory and the substrate sites" evidence="9">
    <location>
        <position position="112"/>
    </location>
</feature>
<evidence type="ECO:0000256" key="2">
    <source>
        <dbReference type="ARBA" id="ARBA00022600"/>
    </source>
</evidence>
<dbReference type="CDD" id="cd04651">
    <property type="entry name" value="LbH_G1P_AT_C"/>
    <property type="match status" value="1"/>
</dbReference>
<feature type="domain" description="Glucose-1-phosphate adenylyltransferase/Bifunctional protein GlmU-like C-terminal hexapeptide" evidence="11">
    <location>
        <begin position="320"/>
        <end position="410"/>
    </location>
</feature>
<comment type="subunit">
    <text evidence="9">Homotetramer.</text>
</comment>
<evidence type="ECO:0000256" key="4">
    <source>
        <dbReference type="ARBA" id="ARBA00022695"/>
    </source>
</evidence>
<feature type="binding site" evidence="9">
    <location>
        <position position="178"/>
    </location>
    <ligand>
        <name>alpha-D-glucose 1-phosphate</name>
        <dbReference type="ChEBI" id="CHEBI:58601"/>
    </ligand>
</feature>
<feature type="binding site" evidence="9">
    <location>
        <begin position="193"/>
        <end position="194"/>
    </location>
    <ligand>
        <name>alpha-D-glucose 1-phosphate</name>
        <dbReference type="ChEBI" id="CHEBI:58601"/>
    </ligand>
</feature>
<dbReference type="GO" id="GO:0005524">
    <property type="term" value="F:ATP binding"/>
    <property type="evidence" value="ECO:0007669"/>
    <property type="project" value="UniProtKB-KW"/>
</dbReference>
<evidence type="ECO:0000256" key="7">
    <source>
        <dbReference type="ARBA" id="ARBA00023056"/>
    </source>
</evidence>
<feature type="binding site" evidence="9">
    <location>
        <position position="113"/>
    </location>
    <ligand>
        <name>alpha-D-glucose 1-phosphate</name>
        <dbReference type="ChEBI" id="CHEBI:58601"/>
    </ligand>
</feature>
<comment type="similarity">
    <text evidence="1 9">Belongs to the bacterial/plant glucose-1-phosphate adenylyltransferase family.</text>
</comment>
<protein>
    <recommendedName>
        <fullName evidence="9">Glucose-1-phosphate adenylyltransferase</fullName>
        <ecNumber evidence="9">2.7.7.27</ecNumber>
    </recommendedName>
    <alternativeName>
        <fullName evidence="9">ADP-glucose pyrophosphorylase</fullName>
        <shortName evidence="9">ADPGlc PPase</shortName>
    </alternativeName>
    <alternativeName>
        <fullName evidence="9">ADP-glucose synthase</fullName>
    </alternativeName>
</protein>
<proteinExistence type="inferred from homology"/>
<evidence type="ECO:0000259" key="11">
    <source>
        <dbReference type="Pfam" id="PF24894"/>
    </source>
</evidence>
<dbReference type="PANTHER" id="PTHR43523:SF2">
    <property type="entry name" value="GLUCOSE-1-PHOSPHATE ADENYLYLTRANSFERASE"/>
    <property type="match status" value="1"/>
</dbReference>
<dbReference type="Pfam" id="PF00483">
    <property type="entry name" value="NTP_transferase"/>
    <property type="match status" value="1"/>
</dbReference>
<keyword evidence="6 9" id="KW-0067">ATP-binding</keyword>
<evidence type="ECO:0000256" key="9">
    <source>
        <dbReference type="HAMAP-Rule" id="MF_00624"/>
    </source>
</evidence>
<dbReference type="Gene3D" id="2.160.10.10">
    <property type="entry name" value="Hexapeptide repeat proteins"/>
    <property type="match status" value="1"/>
</dbReference>
<keyword evidence="7 9" id="KW-0320">Glycogen biosynthesis</keyword>
<dbReference type="NCBIfam" id="TIGR02091">
    <property type="entry name" value="glgC"/>
    <property type="match status" value="1"/>
</dbReference>
<dbReference type="SUPFAM" id="SSF53448">
    <property type="entry name" value="Nucleotide-diphospho-sugar transferases"/>
    <property type="match status" value="1"/>
</dbReference>
<evidence type="ECO:0000259" key="10">
    <source>
        <dbReference type="Pfam" id="PF00483"/>
    </source>
</evidence>
<comment type="catalytic activity">
    <reaction evidence="9">
        <text>alpha-D-glucose 1-phosphate + ATP + H(+) = ADP-alpha-D-glucose + diphosphate</text>
        <dbReference type="Rhea" id="RHEA:12120"/>
        <dbReference type="ChEBI" id="CHEBI:15378"/>
        <dbReference type="ChEBI" id="CHEBI:30616"/>
        <dbReference type="ChEBI" id="CHEBI:33019"/>
        <dbReference type="ChEBI" id="CHEBI:57498"/>
        <dbReference type="ChEBI" id="CHEBI:58601"/>
        <dbReference type="EC" id="2.7.7.27"/>
    </reaction>
</comment>
<dbReference type="AlphaFoldDB" id="A0AA96JRA8"/>
<comment type="pathway">
    <text evidence="9">Glycan biosynthesis; glycogen biosynthesis.</text>
</comment>
<evidence type="ECO:0000256" key="3">
    <source>
        <dbReference type="ARBA" id="ARBA00022679"/>
    </source>
</evidence>